<dbReference type="InterPro" id="IPR026444">
    <property type="entry name" value="Secre_tail"/>
</dbReference>
<dbReference type="SUPFAM" id="SSF49265">
    <property type="entry name" value="Fibronectin type III"/>
    <property type="match status" value="1"/>
</dbReference>
<dbReference type="InterPro" id="IPR000998">
    <property type="entry name" value="MAM_dom"/>
</dbReference>
<dbReference type="RefSeq" id="WP_194509572.1">
    <property type="nucleotide sequence ID" value="NZ_JADILU010000008.1"/>
</dbReference>
<feature type="domain" description="Fibronectin type-III" evidence="3">
    <location>
        <begin position="370"/>
        <end position="468"/>
    </location>
</feature>
<dbReference type="InterPro" id="IPR013783">
    <property type="entry name" value="Ig-like_fold"/>
</dbReference>
<dbReference type="Gene3D" id="2.60.40.10">
    <property type="entry name" value="Immunoglobulins"/>
    <property type="match status" value="1"/>
</dbReference>
<dbReference type="EMBL" id="JBHUOS010000007">
    <property type="protein sequence ID" value="MFD2915533.1"/>
    <property type="molecule type" value="Genomic_DNA"/>
</dbReference>
<evidence type="ECO:0000259" key="2">
    <source>
        <dbReference type="PROSITE" id="PS50060"/>
    </source>
</evidence>
<evidence type="ECO:0000259" key="3">
    <source>
        <dbReference type="PROSITE" id="PS50853"/>
    </source>
</evidence>
<dbReference type="CDD" id="cd00063">
    <property type="entry name" value="FN3"/>
    <property type="match status" value="1"/>
</dbReference>
<dbReference type="NCBIfam" id="TIGR04183">
    <property type="entry name" value="Por_Secre_tail"/>
    <property type="match status" value="1"/>
</dbReference>
<evidence type="ECO:0000313" key="5">
    <source>
        <dbReference type="Proteomes" id="UP001597548"/>
    </source>
</evidence>
<gene>
    <name evidence="4" type="ORF">ACFS29_07785</name>
</gene>
<comment type="caution">
    <text evidence="4">The sequence shown here is derived from an EMBL/GenBank/DDBJ whole genome shotgun (WGS) entry which is preliminary data.</text>
</comment>
<name>A0ABW5ZV47_9FLAO</name>
<dbReference type="PROSITE" id="PS50853">
    <property type="entry name" value="FN3"/>
    <property type="match status" value="1"/>
</dbReference>
<proteinExistence type="predicted"/>
<keyword evidence="1" id="KW-0732">Signal</keyword>
<feature type="domain" description="MAM" evidence="2">
    <location>
        <begin position="44"/>
        <end position="243"/>
    </location>
</feature>
<sequence length="1693" mass="181148">MIKKLLLNFTYTKNNLQVLILIIVTSLTFNSVSYSQTTVINPAGDGGFENGATFAANGWTATTGTPTQNQWVCNTGATAGFSGTRAAYVTNNTATAPPPHTYTNNVTANTHIYRTITIPAGETDIQLNFDWIGVGEGGWANFDYLRVWKVPNNNAAANLPNYGTVLNNANANRIILAELNEQPTWTNLNITLPTNLAGTTFRLIFEWRNDGSDGGNPPIAIDNISLISDIPPPAPVNDNPCSATPLAVNTTCSFATYTNASATATTGVPAPVCGSYVGGDVWFTAVVPANGILIVDMNTGVMLDSGMAFYSGTCGALTLIECDDDDSLNGAMSSITTAGLTPGQTIFIRVWEYGNNNNGTFDICATTFSPCNTPTVTATTSIAISTATINWTAATPAPTGGYQYIVSPDNATNTPAGDITGNTGAGITTANVTGLAPNTTYYVFVRSNCGSGNFSAWDGPITFTTLVATVPTNDDPCNAIPLTVSSSCSFSTYTNEYATASTGVPAPGCGSYSGGDVWFTAVVPATGILIVDTDTGVIADSGIAFYSGTCGALTLIECDDDDSDNGAMSSITRTGLTPGQTIFIRVWEYGNDNNGTFDICAFTPTPPPNDDCSGAISLTSDTSCYTTLGTTDYASQSQAGCIGTADDDVWYSFVATGPEHTVTVTSGTIYDLVLQVFSGTCGSLTSLDCEDNNYPGAWDPDEETINLTGLIAGNVYFIRVYSWDSFSSDTGSFNICITEPCVTPPIDNTPNSCEMIIDEVGTDPFAITPYNPNPGFIIDCSITSIELATNAQMHETTSYDVVKIPYTYIASLGATINNAPIADDDLWADTPTALGFPFCFYDSSYSDCLIGANSILTFEYDANATSFTPTPGESSGYSFENNLPYVGTDLGTDDALFEQAIYGVYHDIDPRGLPANAITTRTQGVVGCRKFIAEWKDVPMYSDPTRLYSGMMVLYETTNIIEVYVEEKRIENGDSFPWNDGNAIVGIQGDITPLGPNNQYAVAPCRNGLDTNWEVTNEAWRFVPSGNSRLTGVEWYIGTDTSGTPDATTNTYTATTAGTYTAISTYATCDGSTVTLTDEVIITGGSKTWNGSVDDNWYIANNWTPTGVPNSSDCVVVPATAVSNGNAPIADIVNLIPLPPSPALARNLTLLPNSYLEVGTNTELIVQEWVTVQNTGILNLKSSSSLIQVDDSAVNTGNIHMQRSPNFDESAVLGTEYIYWSSPVASFQVTNISPSSSQLFGWTPTVGGNGAGNYGEWFNASGAMTDGTGYIVRGLGGTPPTIPATAYAISSNTALFSGVPNNGIINKPIFHGNYNGGPYAGVGNTATNEDDNWNLLGNPYPSAISANAFTNLNTNINGTVYVWPHNSTYSAATIDPFYEDYVYNYDGNDYIEHNNTGSNPPGTSDLFIGSGQAFFVMMNHGATSGSNITFNNGMRYDNTLNDLIINYDNSNFYRTNTTESNENTIERHRIWLDLLSPNNITNTILVGYVQNATNNFDRLFDGYDFSSGDNSGFYSVLENETLSIQGRSLPFLQEDTVPLGIIANETGSHTIAINTIDGLFSNEDQNIYIEDTALNIIHDIRLSPYSFTIEAGVHNDRFILRYTNEALGVNQLDDNDSISISAPKSEYIKVTSEIGIINSIAIYDIVGRVIFTTKDINQSEFILNETRLSDGTYIVKVQLSNGKQKIQKVVLKK</sequence>
<evidence type="ECO:0000313" key="4">
    <source>
        <dbReference type="EMBL" id="MFD2915533.1"/>
    </source>
</evidence>
<dbReference type="InterPro" id="IPR003961">
    <property type="entry name" value="FN3_dom"/>
</dbReference>
<evidence type="ECO:0000256" key="1">
    <source>
        <dbReference type="ARBA" id="ARBA00022729"/>
    </source>
</evidence>
<protein>
    <submittedName>
        <fullName evidence="4">T9SS type A sorting domain-containing protein</fullName>
    </submittedName>
</protein>
<dbReference type="InterPro" id="IPR056600">
    <property type="entry name" value="GBD_T9SS_assoc"/>
</dbReference>
<keyword evidence="5" id="KW-1185">Reference proteome</keyword>
<accession>A0ABW5ZV47</accession>
<organism evidence="4 5">
    <name type="scientific">Psychroserpens luteus</name>
    <dbReference type="NCBI Taxonomy" id="1434066"/>
    <lineage>
        <taxon>Bacteria</taxon>
        <taxon>Pseudomonadati</taxon>
        <taxon>Bacteroidota</taxon>
        <taxon>Flavobacteriia</taxon>
        <taxon>Flavobacteriales</taxon>
        <taxon>Flavobacteriaceae</taxon>
        <taxon>Psychroserpens</taxon>
    </lineage>
</organism>
<dbReference type="Proteomes" id="UP001597548">
    <property type="component" value="Unassembled WGS sequence"/>
</dbReference>
<dbReference type="Pfam" id="PF23759">
    <property type="entry name" value="GBD_T9SS_assoc"/>
    <property type="match status" value="3"/>
</dbReference>
<dbReference type="PROSITE" id="PS50060">
    <property type="entry name" value="MAM_2"/>
    <property type="match status" value="1"/>
</dbReference>
<dbReference type="InterPro" id="IPR036116">
    <property type="entry name" value="FN3_sf"/>
</dbReference>
<reference evidence="5" key="1">
    <citation type="journal article" date="2019" name="Int. J. Syst. Evol. Microbiol.">
        <title>The Global Catalogue of Microorganisms (GCM) 10K type strain sequencing project: providing services to taxonomists for standard genome sequencing and annotation.</title>
        <authorList>
            <consortium name="The Broad Institute Genomics Platform"/>
            <consortium name="The Broad Institute Genome Sequencing Center for Infectious Disease"/>
            <person name="Wu L."/>
            <person name="Ma J."/>
        </authorList>
    </citation>
    <scope>NUCLEOTIDE SEQUENCE [LARGE SCALE GENOMIC DNA]</scope>
    <source>
        <strain evidence="5">KCTC 32514</strain>
    </source>
</reference>